<gene>
    <name evidence="1" type="ORF">BOTBODRAFT_189772</name>
</gene>
<evidence type="ECO:0000313" key="2">
    <source>
        <dbReference type="Proteomes" id="UP000027195"/>
    </source>
</evidence>
<organism evidence="1 2">
    <name type="scientific">Botryobasidium botryosum (strain FD-172 SS1)</name>
    <dbReference type="NCBI Taxonomy" id="930990"/>
    <lineage>
        <taxon>Eukaryota</taxon>
        <taxon>Fungi</taxon>
        <taxon>Dikarya</taxon>
        <taxon>Basidiomycota</taxon>
        <taxon>Agaricomycotina</taxon>
        <taxon>Agaricomycetes</taxon>
        <taxon>Cantharellales</taxon>
        <taxon>Botryobasidiaceae</taxon>
        <taxon>Botryobasidium</taxon>
    </lineage>
</organism>
<proteinExistence type="predicted"/>
<keyword evidence="2" id="KW-1185">Reference proteome</keyword>
<dbReference type="OrthoDB" id="2748701at2759"/>
<reference evidence="2" key="1">
    <citation type="journal article" date="2014" name="Proc. Natl. Acad. Sci. U.S.A.">
        <title>Extensive sampling of basidiomycete genomes demonstrates inadequacy of the white-rot/brown-rot paradigm for wood decay fungi.</title>
        <authorList>
            <person name="Riley R."/>
            <person name="Salamov A.A."/>
            <person name="Brown D.W."/>
            <person name="Nagy L.G."/>
            <person name="Floudas D."/>
            <person name="Held B.W."/>
            <person name="Levasseur A."/>
            <person name="Lombard V."/>
            <person name="Morin E."/>
            <person name="Otillar R."/>
            <person name="Lindquist E.A."/>
            <person name="Sun H."/>
            <person name="LaButti K.M."/>
            <person name="Schmutz J."/>
            <person name="Jabbour D."/>
            <person name="Luo H."/>
            <person name="Baker S.E."/>
            <person name="Pisabarro A.G."/>
            <person name="Walton J.D."/>
            <person name="Blanchette R.A."/>
            <person name="Henrissat B."/>
            <person name="Martin F."/>
            <person name="Cullen D."/>
            <person name="Hibbett D.S."/>
            <person name="Grigoriev I.V."/>
        </authorList>
    </citation>
    <scope>NUCLEOTIDE SEQUENCE [LARGE SCALE GENOMIC DNA]</scope>
    <source>
        <strain evidence="2">FD-172 SS1</strain>
    </source>
</reference>
<name>A0A067M719_BOTB1</name>
<dbReference type="HOGENOM" id="CLU_041942_0_0_1"/>
<evidence type="ECO:0008006" key="3">
    <source>
        <dbReference type="Google" id="ProtNLM"/>
    </source>
</evidence>
<dbReference type="InParanoid" id="A0A067M719"/>
<protein>
    <recommendedName>
        <fullName evidence="3">F-box domain-containing protein</fullName>
    </recommendedName>
</protein>
<sequence length="346" mass="39046">MDFDRELPFSPICLLEALVPFLPLPTELIITIISETPYLDGGETTRMLCLVSKHFRALAKPFYFHSVVICGENQARGLLRQLKEDSNAASTMRYLFFSERAPRYRGDSGERPSDPHIPNRPGFGPAIGVSYQIAELVSPYLESFCYFDYTAYSFGPWMPPGTVSAPSIFSLPFPRLRELTVNCRDAIYMAARFPFPSLERFHSYLDSFVSRLFEPSRLNAVFPRLTHLKVTGICLYTNHFDFMDGVGYALGVLPSMTQENEHSDSHLPWLHCIILRPTLAYARGGGALGALASVVRMASYRLMMEVPTDHDMNHWNAKADWLDRLAGGEGCWKARRILAEGKAQQS</sequence>
<dbReference type="EMBL" id="KL198057">
    <property type="protein sequence ID" value="KDQ11588.1"/>
    <property type="molecule type" value="Genomic_DNA"/>
</dbReference>
<evidence type="ECO:0000313" key="1">
    <source>
        <dbReference type="EMBL" id="KDQ11588.1"/>
    </source>
</evidence>
<dbReference type="Proteomes" id="UP000027195">
    <property type="component" value="Unassembled WGS sequence"/>
</dbReference>
<accession>A0A067M719</accession>
<dbReference type="AlphaFoldDB" id="A0A067M719"/>